<dbReference type="EMBL" id="SSTF01000014">
    <property type="protein sequence ID" value="THG25491.1"/>
    <property type="molecule type" value="Genomic_DNA"/>
</dbReference>
<evidence type="ECO:0000313" key="6">
    <source>
        <dbReference type="Proteomes" id="UP000306798"/>
    </source>
</evidence>
<dbReference type="InterPro" id="IPR003812">
    <property type="entry name" value="Fido"/>
</dbReference>
<accession>A0A4S4F6P5</accession>
<evidence type="ECO:0000256" key="2">
    <source>
        <dbReference type="PIRSR" id="PIRSR640198-2"/>
    </source>
</evidence>
<dbReference type="InterPro" id="IPR040198">
    <property type="entry name" value="Fido_containing"/>
</dbReference>
<dbReference type="Proteomes" id="UP000306798">
    <property type="component" value="Unassembled WGS sequence"/>
</dbReference>
<gene>
    <name evidence="5" type="ORF">E5991_05330</name>
</gene>
<protein>
    <submittedName>
        <fullName evidence="5">Fic family protein</fullName>
    </submittedName>
</protein>
<evidence type="ECO:0000256" key="3">
    <source>
        <dbReference type="SAM" id="MobiDB-lite"/>
    </source>
</evidence>
<comment type="caution">
    <text evidence="5">The sequence shown here is derived from an EMBL/GenBank/DDBJ whole genome shotgun (WGS) entry which is preliminary data.</text>
</comment>
<dbReference type="PANTHER" id="PTHR13504:SF38">
    <property type="entry name" value="FIDO DOMAIN-CONTAINING PROTEIN"/>
    <property type="match status" value="1"/>
</dbReference>
<dbReference type="Pfam" id="PF02661">
    <property type="entry name" value="Fic"/>
    <property type="match status" value="1"/>
</dbReference>
<evidence type="ECO:0000259" key="4">
    <source>
        <dbReference type="PROSITE" id="PS51459"/>
    </source>
</evidence>
<dbReference type="InterPro" id="IPR036597">
    <property type="entry name" value="Fido-like_dom_sf"/>
</dbReference>
<proteinExistence type="predicted"/>
<dbReference type="PANTHER" id="PTHR13504">
    <property type="entry name" value="FIDO DOMAIN-CONTAINING PROTEIN DDB_G0283145"/>
    <property type="match status" value="1"/>
</dbReference>
<feature type="active site" evidence="1">
    <location>
        <position position="174"/>
    </location>
</feature>
<dbReference type="PROSITE" id="PS51459">
    <property type="entry name" value="FIDO"/>
    <property type="match status" value="1"/>
</dbReference>
<keyword evidence="2" id="KW-0547">Nucleotide-binding</keyword>
<name>A0A4S4F6P5_9BIFI</name>
<dbReference type="GO" id="GO:0005524">
    <property type="term" value="F:ATP binding"/>
    <property type="evidence" value="ECO:0007669"/>
    <property type="project" value="UniProtKB-KW"/>
</dbReference>
<dbReference type="RefSeq" id="WP_136511320.1">
    <property type="nucleotide sequence ID" value="NZ_CP071805.1"/>
</dbReference>
<evidence type="ECO:0000256" key="1">
    <source>
        <dbReference type="PIRSR" id="PIRSR640198-1"/>
    </source>
</evidence>
<dbReference type="SUPFAM" id="SSF140931">
    <property type="entry name" value="Fic-like"/>
    <property type="match status" value="1"/>
</dbReference>
<dbReference type="Gene3D" id="1.10.3290.10">
    <property type="entry name" value="Fido-like domain"/>
    <property type="match status" value="1"/>
</dbReference>
<sequence>MAERIRLSEWLHRERDGHVSGGLFETTQVMFAFNSNHMEGSTLSVEQTSDLYTTGSVSPQDGGGTVRLDDAIETRNHFHAFNWMLDRVDQPVDDAMVCRMHAILKRGTSQEQNPDNNVGAYKGRPNVIGGLLQEHTVLPPDVPAAMREVVLAHRELEDNPFSIAFAHWLFETTHPFFDGNGRVGRLLLFKELLRIDAMPVVIQDRNRGLYVRGLREFARTPGYLIDTLLAERDVYRGIVETLVPGRTAYTYRDVWDGVVPRKVENPYLKREWDERDISDAVVEGSTDDPMMWDSGPGRASRR</sequence>
<organism evidence="5 6">
    <name type="scientific">Bifidobacterium pseudolongum</name>
    <dbReference type="NCBI Taxonomy" id="1694"/>
    <lineage>
        <taxon>Bacteria</taxon>
        <taxon>Bacillati</taxon>
        <taxon>Actinomycetota</taxon>
        <taxon>Actinomycetes</taxon>
        <taxon>Bifidobacteriales</taxon>
        <taxon>Bifidobacteriaceae</taxon>
        <taxon>Bifidobacterium</taxon>
    </lineage>
</organism>
<feature type="binding site" evidence="2">
    <location>
        <begin position="178"/>
        <end position="185"/>
    </location>
    <ligand>
        <name>ATP</name>
        <dbReference type="ChEBI" id="CHEBI:30616"/>
    </ligand>
</feature>
<dbReference type="AlphaFoldDB" id="A0A4S4F6P5"/>
<keyword evidence="2" id="KW-0067">ATP-binding</keyword>
<reference evidence="5 6" key="1">
    <citation type="submission" date="2019-04" db="EMBL/GenBank/DDBJ databases">
        <title>Microbes associate with the intestines of laboratory mice.</title>
        <authorList>
            <person name="Navarre W."/>
            <person name="Wong E."/>
            <person name="Huang K.C."/>
            <person name="Tropini C."/>
            <person name="Ng K."/>
            <person name="Yu B."/>
        </authorList>
    </citation>
    <scope>NUCLEOTIDE SEQUENCE [LARGE SCALE GENOMIC DNA]</scope>
    <source>
        <strain evidence="5 6">NM87_A27A</strain>
    </source>
</reference>
<evidence type="ECO:0000313" key="5">
    <source>
        <dbReference type="EMBL" id="THG25491.1"/>
    </source>
</evidence>
<feature type="domain" description="Fido" evidence="4">
    <location>
        <begin position="92"/>
        <end position="230"/>
    </location>
</feature>
<feature type="region of interest" description="Disordered" evidence="3">
    <location>
        <begin position="283"/>
        <end position="302"/>
    </location>
</feature>